<dbReference type="InterPro" id="IPR036452">
    <property type="entry name" value="Ribo_hydro-like"/>
</dbReference>
<dbReference type="Gene3D" id="3.90.245.10">
    <property type="entry name" value="Ribonucleoside hydrolase-like"/>
    <property type="match status" value="1"/>
</dbReference>
<organism evidence="1 2">
    <name type="scientific">Ophiobolus disseminans</name>
    <dbReference type="NCBI Taxonomy" id="1469910"/>
    <lineage>
        <taxon>Eukaryota</taxon>
        <taxon>Fungi</taxon>
        <taxon>Dikarya</taxon>
        <taxon>Ascomycota</taxon>
        <taxon>Pezizomycotina</taxon>
        <taxon>Dothideomycetes</taxon>
        <taxon>Pleosporomycetidae</taxon>
        <taxon>Pleosporales</taxon>
        <taxon>Pleosporineae</taxon>
        <taxon>Phaeosphaeriaceae</taxon>
        <taxon>Ophiobolus</taxon>
    </lineage>
</organism>
<evidence type="ECO:0000313" key="1">
    <source>
        <dbReference type="EMBL" id="KAF2820787.1"/>
    </source>
</evidence>
<proteinExistence type="predicted"/>
<gene>
    <name evidence="1" type="ORF">CC86DRAFT_411610</name>
</gene>
<evidence type="ECO:0000313" key="2">
    <source>
        <dbReference type="Proteomes" id="UP000799424"/>
    </source>
</evidence>
<sequence>MAGSLMKNLNIFEPNSFNIHANVTSAAEFLNLVCKKKIPLQLIPTECAKDTLVDPNPFQLSVQRYRELLGNAHPTMHLIEKYLKFTNATRYPAFDLIAAVAVKHPKSFKWKKIEYTVVGDRTNPSHIEFKEASKWWPSFRYHIKMASGDKGCLAENEDKILKTIQDTMNIEGM</sequence>
<accession>A0A6A6ZKN1</accession>
<protein>
    <submittedName>
        <fullName evidence="1">Uncharacterized protein</fullName>
    </submittedName>
</protein>
<dbReference type="Proteomes" id="UP000799424">
    <property type="component" value="Unassembled WGS sequence"/>
</dbReference>
<name>A0A6A6ZKN1_9PLEO</name>
<dbReference type="SUPFAM" id="SSF53590">
    <property type="entry name" value="Nucleoside hydrolase"/>
    <property type="match status" value="1"/>
</dbReference>
<dbReference type="EMBL" id="MU006239">
    <property type="protein sequence ID" value="KAF2820787.1"/>
    <property type="molecule type" value="Genomic_DNA"/>
</dbReference>
<keyword evidence="2" id="KW-1185">Reference proteome</keyword>
<dbReference type="GO" id="GO:0016799">
    <property type="term" value="F:hydrolase activity, hydrolyzing N-glycosyl compounds"/>
    <property type="evidence" value="ECO:0007669"/>
    <property type="project" value="InterPro"/>
</dbReference>
<reference evidence="1" key="1">
    <citation type="journal article" date="2020" name="Stud. Mycol.">
        <title>101 Dothideomycetes genomes: a test case for predicting lifestyles and emergence of pathogens.</title>
        <authorList>
            <person name="Haridas S."/>
            <person name="Albert R."/>
            <person name="Binder M."/>
            <person name="Bloem J."/>
            <person name="Labutti K."/>
            <person name="Salamov A."/>
            <person name="Andreopoulos B."/>
            <person name="Baker S."/>
            <person name="Barry K."/>
            <person name="Bills G."/>
            <person name="Bluhm B."/>
            <person name="Cannon C."/>
            <person name="Castanera R."/>
            <person name="Culley D."/>
            <person name="Daum C."/>
            <person name="Ezra D."/>
            <person name="Gonzalez J."/>
            <person name="Henrissat B."/>
            <person name="Kuo A."/>
            <person name="Liang C."/>
            <person name="Lipzen A."/>
            <person name="Lutzoni F."/>
            <person name="Magnuson J."/>
            <person name="Mondo S."/>
            <person name="Nolan M."/>
            <person name="Ohm R."/>
            <person name="Pangilinan J."/>
            <person name="Park H.-J."/>
            <person name="Ramirez L."/>
            <person name="Alfaro M."/>
            <person name="Sun H."/>
            <person name="Tritt A."/>
            <person name="Yoshinaga Y."/>
            <person name="Zwiers L.-H."/>
            <person name="Turgeon B."/>
            <person name="Goodwin S."/>
            <person name="Spatafora J."/>
            <person name="Crous P."/>
            <person name="Grigoriev I."/>
        </authorList>
    </citation>
    <scope>NUCLEOTIDE SEQUENCE</scope>
    <source>
        <strain evidence="1">CBS 113818</strain>
    </source>
</reference>
<dbReference type="AlphaFoldDB" id="A0A6A6ZKN1"/>